<gene>
    <name evidence="1" type="ORF">SH1V18_05180</name>
</gene>
<reference evidence="1" key="1">
    <citation type="submission" date="2022-06" db="EMBL/GenBank/DDBJ databases">
        <title>Vallitalea longa sp. nov., an anaerobic bacterium isolated from marine sediment.</title>
        <authorList>
            <person name="Hirano S."/>
            <person name="Terahara T."/>
            <person name="Mori K."/>
            <person name="Hamada M."/>
            <person name="Matsumoto R."/>
            <person name="Kobayashi T."/>
        </authorList>
    </citation>
    <scope>NUCLEOTIDE SEQUENCE</scope>
    <source>
        <strain evidence="1">SH18-1</strain>
    </source>
</reference>
<evidence type="ECO:0000313" key="1">
    <source>
        <dbReference type="EMBL" id="GKX28038.1"/>
    </source>
</evidence>
<accession>A0A9W6DE53</accession>
<comment type="caution">
    <text evidence="1">The sequence shown here is derived from an EMBL/GenBank/DDBJ whole genome shotgun (WGS) entry which is preliminary data.</text>
</comment>
<organism evidence="1 2">
    <name type="scientific">Vallitalea longa</name>
    <dbReference type="NCBI Taxonomy" id="2936439"/>
    <lineage>
        <taxon>Bacteria</taxon>
        <taxon>Bacillati</taxon>
        <taxon>Bacillota</taxon>
        <taxon>Clostridia</taxon>
        <taxon>Lachnospirales</taxon>
        <taxon>Vallitaleaceae</taxon>
        <taxon>Vallitalea</taxon>
    </lineage>
</organism>
<proteinExistence type="predicted"/>
<evidence type="ECO:0000313" key="2">
    <source>
        <dbReference type="Proteomes" id="UP001144256"/>
    </source>
</evidence>
<protein>
    <submittedName>
        <fullName evidence="1">Uncharacterized protein</fullName>
    </submittedName>
</protein>
<dbReference type="EMBL" id="BRLB01000001">
    <property type="protein sequence ID" value="GKX28038.1"/>
    <property type="molecule type" value="Genomic_DNA"/>
</dbReference>
<sequence length="130" mass="14738">MSQGRRKKRKGKLFLTLIILGLLVFLGADNFGFNWFNFKIDLNNSSNTAQSNSSNNQENDYINIVVKDDIITFNDKAISIDDLESKLAKLDPENTTINLMDNGAYNETFTKIENLLNNKNLQTITSTIIE</sequence>
<dbReference type="RefSeq" id="WP_281811937.1">
    <property type="nucleotide sequence ID" value="NZ_BRLB01000001.1"/>
</dbReference>
<keyword evidence="2" id="KW-1185">Reference proteome</keyword>
<dbReference type="AlphaFoldDB" id="A0A9W6DE53"/>
<name>A0A9W6DE53_9FIRM</name>
<dbReference type="Proteomes" id="UP001144256">
    <property type="component" value="Unassembled WGS sequence"/>
</dbReference>